<dbReference type="EMBL" id="MN740968">
    <property type="protein sequence ID" value="QHU20363.1"/>
    <property type="molecule type" value="Genomic_DNA"/>
</dbReference>
<protein>
    <submittedName>
        <fullName evidence="1">Uncharacterized protein</fullName>
    </submittedName>
</protein>
<evidence type="ECO:0000313" key="1">
    <source>
        <dbReference type="EMBL" id="QHU20363.1"/>
    </source>
</evidence>
<dbReference type="AlphaFoldDB" id="A0A6C0KSX0"/>
<sequence length="234" mass="25468">MDASKITELLQKQNTRYINRSQTVDSSTMIWMNQIRSSKYIKGVATCTGLQNTNVPTQPACSLGNGINTYGGQGKQMTLITGSSQQYPSVLAGADGSASRIYSVDTILLQKAGRNFCAGTIVPQDSYTVLPACDCTNTNGPDANNPTVTGNGKLTGNPNDLTVNNQSNPYLPPFDTYYRFKNKLVSQPVQDQNQKHFVKQCHTRFPDANNGINVLCTDCQSLGYKTCDGCILEQ</sequence>
<organism evidence="1">
    <name type="scientific">viral metagenome</name>
    <dbReference type="NCBI Taxonomy" id="1070528"/>
    <lineage>
        <taxon>unclassified sequences</taxon>
        <taxon>metagenomes</taxon>
        <taxon>organismal metagenomes</taxon>
    </lineage>
</organism>
<name>A0A6C0KSX0_9ZZZZ</name>
<reference evidence="1" key="1">
    <citation type="journal article" date="2020" name="Nature">
        <title>Giant virus diversity and host interactions through global metagenomics.</title>
        <authorList>
            <person name="Schulz F."/>
            <person name="Roux S."/>
            <person name="Paez-Espino D."/>
            <person name="Jungbluth S."/>
            <person name="Walsh D.A."/>
            <person name="Denef V.J."/>
            <person name="McMahon K.D."/>
            <person name="Konstantinidis K.T."/>
            <person name="Eloe-Fadrosh E.A."/>
            <person name="Kyrpides N.C."/>
            <person name="Woyke T."/>
        </authorList>
    </citation>
    <scope>NUCLEOTIDE SEQUENCE</scope>
    <source>
        <strain evidence="1">GVMAG-S-3300013093-109</strain>
    </source>
</reference>
<proteinExistence type="predicted"/>
<accession>A0A6C0KSX0</accession>